<dbReference type="OrthoDB" id="9156803at2"/>
<comment type="caution">
    <text evidence="8">Lacks conserved residue(s) required for the propagation of feature annotation.</text>
</comment>
<evidence type="ECO:0000256" key="4">
    <source>
        <dbReference type="ARBA" id="ARBA00022729"/>
    </source>
</evidence>
<feature type="active site" evidence="8">
    <location>
        <position position="123"/>
    </location>
</feature>
<feature type="active site" evidence="8">
    <location>
        <position position="122"/>
    </location>
</feature>
<keyword evidence="6 8" id="KW-0998">Cell outer membrane</keyword>
<protein>
    <recommendedName>
        <fullName evidence="8">Lipid A acyltransferase PagP</fullName>
        <ecNumber evidence="8">2.3.1.251</ecNumber>
    </recommendedName>
    <alternativeName>
        <fullName evidence="8">Lipid A acylation protein</fullName>
    </alternativeName>
</protein>
<accession>A0A0H3FCQ1</accession>
<evidence type="ECO:0000256" key="2">
    <source>
        <dbReference type="ARBA" id="ARBA00006368"/>
    </source>
</evidence>
<dbReference type="GO" id="GO:0016409">
    <property type="term" value="F:palmitoyltransferase activity"/>
    <property type="evidence" value="ECO:0007669"/>
    <property type="project" value="UniProtKB-ARBA"/>
</dbReference>
<proteinExistence type="inferred from homology"/>
<dbReference type="KEGG" id="rah:Rahaq_3421"/>
<dbReference type="NCBIfam" id="NF008271">
    <property type="entry name" value="PRK11045.1"/>
    <property type="match status" value="1"/>
</dbReference>
<comment type="catalytic activity">
    <reaction evidence="8">
        <text>a lipid IIA + a 1,2-diacyl-sn-glycero-3-phosphocholine = a lipid IIB + a 2-acyl-sn-glycero-3-phosphocholine</text>
        <dbReference type="Rhea" id="RHEA:74283"/>
        <dbReference type="ChEBI" id="CHEBI:57643"/>
        <dbReference type="ChEBI" id="CHEBI:57875"/>
        <dbReference type="ChEBI" id="CHEBI:193144"/>
        <dbReference type="ChEBI" id="CHEBI:193145"/>
        <dbReference type="EC" id="2.3.1.251"/>
    </reaction>
</comment>
<keyword evidence="5 8" id="KW-0472">Membrane</keyword>
<dbReference type="GO" id="GO:0009279">
    <property type="term" value="C:cell outer membrane"/>
    <property type="evidence" value="ECO:0007669"/>
    <property type="project" value="UniProtKB-SubCell"/>
</dbReference>
<dbReference type="HAMAP" id="MF_00837">
    <property type="entry name" value="PagP_transferase"/>
    <property type="match status" value="1"/>
</dbReference>
<dbReference type="Gene3D" id="2.40.160.20">
    <property type="match status" value="1"/>
</dbReference>
<gene>
    <name evidence="8" type="primary">pagP</name>
    <name evidence="9" type="ordered locus">Rahaq_3421</name>
</gene>
<evidence type="ECO:0000256" key="5">
    <source>
        <dbReference type="ARBA" id="ARBA00023136"/>
    </source>
</evidence>
<dbReference type="EC" id="2.3.1.251" evidence="8"/>
<keyword evidence="4 8" id="KW-0732">Signal</keyword>
<reference evidence="10" key="1">
    <citation type="submission" date="2011-01" db="EMBL/GenBank/DDBJ databases">
        <title>Complete sequence of chromosome of Rahnella sp. Y9602.</title>
        <authorList>
            <consortium name="US DOE Joint Genome Institute"/>
            <person name="Lucas S."/>
            <person name="Copeland A."/>
            <person name="Lapidus A."/>
            <person name="Cheng J.-F."/>
            <person name="Goodwin L."/>
            <person name="Pitluck S."/>
            <person name="Lu M."/>
            <person name="Detter J.C."/>
            <person name="Han C."/>
            <person name="Tapia R."/>
            <person name="Land M."/>
            <person name="Hauser L."/>
            <person name="Kyrpides N."/>
            <person name="Ivanova N."/>
            <person name="Ovchinnikova G."/>
            <person name="Pagani I."/>
            <person name="Sobecky P.A."/>
            <person name="Martinez R.J."/>
            <person name="Woyke T."/>
        </authorList>
    </citation>
    <scope>NUCLEOTIDE SEQUENCE [LARGE SCALE GENOMIC DNA]</scope>
    <source>
        <strain evidence="10">Y9602</strain>
    </source>
</reference>
<evidence type="ECO:0000256" key="8">
    <source>
        <dbReference type="HAMAP-Rule" id="MF_00837"/>
    </source>
</evidence>
<evidence type="ECO:0000256" key="6">
    <source>
        <dbReference type="ARBA" id="ARBA00023237"/>
    </source>
</evidence>
<dbReference type="Pfam" id="PF07017">
    <property type="entry name" value="PagP"/>
    <property type="match status" value="1"/>
</dbReference>
<comment type="similarity">
    <text evidence="2 8">Belongs to the lipid A palmitoyltransferase family.</text>
</comment>
<dbReference type="InterPro" id="IPR009746">
    <property type="entry name" value="LipidA_acyl_PagP"/>
</dbReference>
<comment type="subunit">
    <text evidence="8">Homodimer.</text>
</comment>
<dbReference type="AlphaFoldDB" id="A0A0H3FCQ1"/>
<sequence precursor="true">MKNLYSVNYRAAFAFAFLTFSLLLSINVKAQDNVINSQQQNVSSQENDKGLWDSYKNNVAETWMAPQQQDLFLPVLTRHNRHTHSQKQIDGYNEHPWGGGYGISRYDEKGNWHGIYAMAFKDSFNKWEPVAGYAYEKIWQPLDDKKFRLGAGYITAVSARDNYDYVPFPLVLPLVSVGYSRLTFQATYIPGTNSKGNVLFGWLRLQI</sequence>
<dbReference type="FunFam" id="2.40.160.20:FF:000002">
    <property type="entry name" value="Lipid A palmitoyltransferase PagP"/>
    <property type="match status" value="1"/>
</dbReference>
<dbReference type="Proteomes" id="UP000007257">
    <property type="component" value="Chromosome"/>
</dbReference>
<comment type="subcellular location">
    <subcellularLocation>
        <location evidence="1 8">Cell outer membrane</location>
    </subcellularLocation>
</comment>
<evidence type="ECO:0000313" key="9">
    <source>
        <dbReference type="EMBL" id="ADW75014.1"/>
    </source>
</evidence>
<dbReference type="InterPro" id="IPR011250">
    <property type="entry name" value="OMP/PagP_B-barrel"/>
</dbReference>
<evidence type="ECO:0000256" key="7">
    <source>
        <dbReference type="ARBA" id="ARBA00023315"/>
    </source>
</evidence>
<evidence type="ECO:0000256" key="3">
    <source>
        <dbReference type="ARBA" id="ARBA00022679"/>
    </source>
</evidence>
<feature type="chain" id="PRO_5008988823" description="Lipid A acyltransferase PagP" evidence="8">
    <location>
        <begin position="31"/>
        <end position="207"/>
    </location>
</feature>
<dbReference type="eggNOG" id="ENOG502Z7SY">
    <property type="taxonomic scope" value="Bacteria"/>
</dbReference>
<dbReference type="RefSeq" id="WP_013576706.1">
    <property type="nucleotide sequence ID" value="NC_015061.1"/>
</dbReference>
<evidence type="ECO:0000313" key="10">
    <source>
        <dbReference type="Proteomes" id="UP000007257"/>
    </source>
</evidence>
<dbReference type="HOGENOM" id="CLU_104099_0_0_6"/>
<evidence type="ECO:0000256" key="1">
    <source>
        <dbReference type="ARBA" id="ARBA00004442"/>
    </source>
</evidence>
<keyword evidence="7 8" id="KW-0012">Acyltransferase</keyword>
<dbReference type="EMBL" id="CP002505">
    <property type="protein sequence ID" value="ADW75014.1"/>
    <property type="molecule type" value="Genomic_DNA"/>
</dbReference>
<comment type="function">
    <text evidence="8">Transfers a fatty acid residue from the sn-1 position of a phospholipid to the N-linked hydroxyfatty acid chain on the proximal unit of lipid A or its precursors.</text>
</comment>
<comment type="catalytic activity">
    <reaction evidence="8">
        <text>a lipid IVA + a 1,2-diacyl-sn-glycero-3-phosphocholine = a lipid IVB + a 2-acyl-sn-glycero-3-phosphocholine</text>
        <dbReference type="Rhea" id="RHEA:74279"/>
        <dbReference type="ChEBI" id="CHEBI:57643"/>
        <dbReference type="ChEBI" id="CHEBI:57875"/>
        <dbReference type="ChEBI" id="CHEBI:176425"/>
        <dbReference type="ChEBI" id="CHEBI:193143"/>
        <dbReference type="EC" id="2.3.1.251"/>
    </reaction>
</comment>
<name>A0A0H3FCQ1_RAHSY</name>
<reference evidence="9 10" key="2">
    <citation type="journal article" date="2012" name="J. Bacteriol.">
        <title>Complete Genome Sequence of Rahnella sp. Strain Y9602, a Gammaproteobacterium Isolate from Metal- and Radionuclide-Contaminated Soil.</title>
        <authorList>
            <person name="Martinez R.J."/>
            <person name="Bruce D."/>
            <person name="Detter C."/>
            <person name="Goodwin L.A."/>
            <person name="Han J."/>
            <person name="Han C.S."/>
            <person name="Held B."/>
            <person name="Land M.L."/>
            <person name="Mikhailova N."/>
            <person name="Nolan M."/>
            <person name="Pennacchio L."/>
            <person name="Pitluck S."/>
            <person name="Tapia R."/>
            <person name="Woyke T."/>
            <person name="Sobecky P.A."/>
        </authorList>
    </citation>
    <scope>NUCLEOTIDE SEQUENCE [LARGE SCALE GENOMIC DNA]</scope>
    <source>
        <strain evidence="9 10">Y9602</strain>
    </source>
</reference>
<feature type="active site" evidence="8">
    <location>
        <position position="79"/>
    </location>
</feature>
<keyword evidence="3 8" id="KW-0808">Transferase</keyword>
<comment type="catalytic activity">
    <reaction evidence="8">
        <text>a lipid A + a 1,2-diacyl-sn-glycero-3-phosphocholine = a hepta-acyl lipid A + a 2-acyl-sn-glycero-3-phosphocholine</text>
        <dbReference type="Rhea" id="RHEA:74275"/>
        <dbReference type="ChEBI" id="CHEBI:57643"/>
        <dbReference type="ChEBI" id="CHEBI:57875"/>
        <dbReference type="ChEBI" id="CHEBI:193141"/>
        <dbReference type="ChEBI" id="CHEBI:193142"/>
        <dbReference type="EC" id="2.3.1.251"/>
    </reaction>
</comment>
<dbReference type="GO" id="GO:0009245">
    <property type="term" value="P:lipid A biosynthetic process"/>
    <property type="evidence" value="ECO:0007669"/>
    <property type="project" value="UniProtKB-UniRule"/>
</dbReference>
<organism evidence="9 10">
    <name type="scientific">Rahnella sp. (strain Y9602)</name>
    <dbReference type="NCBI Taxonomy" id="2703885"/>
    <lineage>
        <taxon>Bacteria</taxon>
        <taxon>Pseudomonadati</taxon>
        <taxon>Pseudomonadota</taxon>
        <taxon>Gammaproteobacteria</taxon>
        <taxon>Enterobacterales</taxon>
        <taxon>Yersiniaceae</taxon>
        <taxon>Rahnella</taxon>
    </lineage>
</organism>
<dbReference type="SUPFAM" id="SSF56925">
    <property type="entry name" value="OMPA-like"/>
    <property type="match status" value="1"/>
</dbReference>
<feature type="signal peptide" evidence="8">
    <location>
        <begin position="1"/>
        <end position="30"/>
    </location>
</feature>